<dbReference type="InterPro" id="IPR036770">
    <property type="entry name" value="Ankyrin_rpt-contain_sf"/>
</dbReference>
<feature type="region of interest" description="Disordered" evidence="3">
    <location>
        <begin position="53"/>
        <end position="85"/>
    </location>
</feature>
<feature type="compositionally biased region" description="Polar residues" evidence="3">
    <location>
        <begin position="53"/>
        <end position="63"/>
    </location>
</feature>
<dbReference type="InterPro" id="IPR027417">
    <property type="entry name" value="P-loop_NTPase"/>
</dbReference>
<dbReference type="InterPro" id="IPR056884">
    <property type="entry name" value="NPHP3-like_N"/>
</dbReference>
<keyword evidence="1" id="KW-0677">Repeat</keyword>
<dbReference type="SUPFAM" id="SSF48403">
    <property type="entry name" value="Ankyrin repeat"/>
    <property type="match status" value="1"/>
</dbReference>
<dbReference type="SMART" id="SM00248">
    <property type="entry name" value="ANK"/>
    <property type="match status" value="3"/>
</dbReference>
<dbReference type="EMBL" id="QPFP01000058">
    <property type="protein sequence ID" value="TEB25241.1"/>
    <property type="molecule type" value="Genomic_DNA"/>
</dbReference>
<dbReference type="PANTHER" id="PTHR10039">
    <property type="entry name" value="AMELOGENIN"/>
    <property type="match status" value="1"/>
</dbReference>
<evidence type="ECO:0000313" key="5">
    <source>
        <dbReference type="EMBL" id="TEB25241.1"/>
    </source>
</evidence>
<evidence type="ECO:0000259" key="4">
    <source>
        <dbReference type="Pfam" id="PF24883"/>
    </source>
</evidence>
<protein>
    <recommendedName>
        <fullName evidence="4">Nephrocystin 3-like N-terminal domain-containing protein</fullName>
    </recommendedName>
</protein>
<keyword evidence="6" id="KW-1185">Reference proteome</keyword>
<evidence type="ECO:0000256" key="3">
    <source>
        <dbReference type="SAM" id="MobiDB-lite"/>
    </source>
</evidence>
<dbReference type="InterPro" id="IPR002110">
    <property type="entry name" value="Ankyrin_rpt"/>
</dbReference>
<evidence type="ECO:0000313" key="6">
    <source>
        <dbReference type="Proteomes" id="UP000298030"/>
    </source>
</evidence>
<comment type="caution">
    <text evidence="5">The sequence shown here is derived from an EMBL/GenBank/DDBJ whole genome shotgun (WGS) entry which is preliminary data.</text>
</comment>
<organism evidence="5 6">
    <name type="scientific">Coprinellus micaceus</name>
    <name type="common">Glistening ink-cap mushroom</name>
    <name type="synonym">Coprinus micaceus</name>
    <dbReference type="NCBI Taxonomy" id="71717"/>
    <lineage>
        <taxon>Eukaryota</taxon>
        <taxon>Fungi</taxon>
        <taxon>Dikarya</taxon>
        <taxon>Basidiomycota</taxon>
        <taxon>Agaricomycotina</taxon>
        <taxon>Agaricomycetes</taxon>
        <taxon>Agaricomycetidae</taxon>
        <taxon>Agaricales</taxon>
        <taxon>Agaricineae</taxon>
        <taxon>Psathyrellaceae</taxon>
        <taxon>Coprinellus</taxon>
    </lineage>
</organism>
<dbReference type="AlphaFoldDB" id="A0A4Y7SU46"/>
<reference evidence="5 6" key="1">
    <citation type="journal article" date="2019" name="Nat. Ecol. Evol.">
        <title>Megaphylogeny resolves global patterns of mushroom evolution.</title>
        <authorList>
            <person name="Varga T."/>
            <person name="Krizsan K."/>
            <person name="Foldi C."/>
            <person name="Dima B."/>
            <person name="Sanchez-Garcia M."/>
            <person name="Sanchez-Ramirez S."/>
            <person name="Szollosi G.J."/>
            <person name="Szarkandi J.G."/>
            <person name="Papp V."/>
            <person name="Albert L."/>
            <person name="Andreopoulos W."/>
            <person name="Angelini C."/>
            <person name="Antonin V."/>
            <person name="Barry K.W."/>
            <person name="Bougher N.L."/>
            <person name="Buchanan P."/>
            <person name="Buyck B."/>
            <person name="Bense V."/>
            <person name="Catcheside P."/>
            <person name="Chovatia M."/>
            <person name="Cooper J."/>
            <person name="Damon W."/>
            <person name="Desjardin D."/>
            <person name="Finy P."/>
            <person name="Geml J."/>
            <person name="Haridas S."/>
            <person name="Hughes K."/>
            <person name="Justo A."/>
            <person name="Karasinski D."/>
            <person name="Kautmanova I."/>
            <person name="Kiss B."/>
            <person name="Kocsube S."/>
            <person name="Kotiranta H."/>
            <person name="LaButti K.M."/>
            <person name="Lechner B.E."/>
            <person name="Liimatainen K."/>
            <person name="Lipzen A."/>
            <person name="Lukacs Z."/>
            <person name="Mihaltcheva S."/>
            <person name="Morgado L.N."/>
            <person name="Niskanen T."/>
            <person name="Noordeloos M.E."/>
            <person name="Ohm R.A."/>
            <person name="Ortiz-Santana B."/>
            <person name="Ovrebo C."/>
            <person name="Racz N."/>
            <person name="Riley R."/>
            <person name="Savchenko A."/>
            <person name="Shiryaev A."/>
            <person name="Soop K."/>
            <person name="Spirin V."/>
            <person name="Szebenyi C."/>
            <person name="Tomsovsky M."/>
            <person name="Tulloss R.E."/>
            <person name="Uehling J."/>
            <person name="Grigoriev I.V."/>
            <person name="Vagvolgyi C."/>
            <person name="Papp T."/>
            <person name="Martin F.M."/>
            <person name="Miettinen O."/>
            <person name="Hibbett D.S."/>
            <person name="Nagy L.G."/>
        </authorList>
    </citation>
    <scope>NUCLEOTIDE SEQUENCE [LARGE SCALE GENOMIC DNA]</scope>
    <source>
        <strain evidence="5 6">FP101781</strain>
    </source>
</reference>
<dbReference type="Proteomes" id="UP000298030">
    <property type="component" value="Unassembled WGS sequence"/>
</dbReference>
<feature type="repeat" description="ANK" evidence="2">
    <location>
        <begin position="640"/>
        <end position="672"/>
    </location>
</feature>
<feature type="repeat" description="ANK" evidence="2">
    <location>
        <begin position="611"/>
        <end position="639"/>
    </location>
</feature>
<feature type="domain" description="Nephrocystin 3-like N-terminal" evidence="4">
    <location>
        <begin position="134"/>
        <end position="304"/>
    </location>
</feature>
<dbReference type="Pfam" id="PF12796">
    <property type="entry name" value="Ank_2"/>
    <property type="match status" value="1"/>
</dbReference>
<dbReference type="Gene3D" id="1.25.40.20">
    <property type="entry name" value="Ankyrin repeat-containing domain"/>
    <property type="match status" value="2"/>
</dbReference>
<evidence type="ECO:0000256" key="1">
    <source>
        <dbReference type="ARBA" id="ARBA00022737"/>
    </source>
</evidence>
<accession>A0A4Y7SU46</accession>
<gene>
    <name evidence="5" type="ORF">FA13DRAFT_1714058</name>
</gene>
<dbReference type="PROSITE" id="PS50297">
    <property type="entry name" value="ANK_REP_REGION"/>
    <property type="match status" value="1"/>
</dbReference>
<sequence length="703" mass="77710">MQLPTTAEGSRQQGVFRMDVAAGSGAEIFSNAVGWRVDQMNITLGRAMENEGSIEQTAQLTSPYSPPNGGVSGEAETHGLPSPSAPSMGLVVAPRGSLAFLLNPIPDASHTRNRTLSPPNSKCFPGTRKKVIKKISSWIDSSLFLNSPHIMWVYGYAGCGKSAIAQVIAEYMSDQKRLAASFFFFRGSSRSTAVGFATTIASQMAAAIPATAPIIRAAIDSTPSLLSTTSTTLSAQFQHLIYDPINEIKWDRLAASLRHGPFLIVLDGVDECEDRQAVAAFMEHMIQFFDKNPRIPLRFLITSRVENHIYQRLHSSKQVKLFNLVHHTSDSDISTALDVAIEEGKRGLPFVCETSWPCRDDRLKLVKHIGGSYIFMTTLLKLLFDCESDDGLTPMQRLPLLLAMHPDFDSLYHRTLKVSQHLPHFREVVSTVALAQEPLSVAQIANLLDIETFHVSNVLVNLHSILQVPASSPEAMYSRRFLIAHWVSSVRETGILPGSISEELTQFITHIKTMFPKQYRSVLFAYFRPPLSLGDERALKEVARLKGWEDLAMFIKPNADISYLFPVIMVRIQTLSVSTLDSSDLMQLNAKDLNHTAAGSNRSGWSYYAFPLAWATAQGDVDLVNRLLACGADPNLKDQYGVTPLHVASCWDFVGVVKCLLEFKADPNMKDNKGETSLQVAKESNWPGTGEVVKMLIRRGITE</sequence>
<dbReference type="Gene3D" id="3.40.50.300">
    <property type="entry name" value="P-loop containing nucleotide triphosphate hydrolases"/>
    <property type="match status" value="1"/>
</dbReference>
<keyword evidence="2" id="KW-0040">ANK repeat</keyword>
<evidence type="ECO:0000256" key="2">
    <source>
        <dbReference type="PROSITE-ProRule" id="PRU00023"/>
    </source>
</evidence>
<dbReference type="STRING" id="71717.A0A4Y7SU46"/>
<dbReference type="SUPFAM" id="SSF52540">
    <property type="entry name" value="P-loop containing nucleoside triphosphate hydrolases"/>
    <property type="match status" value="1"/>
</dbReference>
<dbReference type="OrthoDB" id="4760524at2759"/>
<name>A0A4Y7SU46_COPMI</name>
<dbReference type="PROSITE" id="PS50088">
    <property type="entry name" value="ANK_REPEAT"/>
    <property type="match status" value="2"/>
</dbReference>
<dbReference type="Pfam" id="PF24883">
    <property type="entry name" value="NPHP3_N"/>
    <property type="match status" value="1"/>
</dbReference>
<proteinExistence type="predicted"/>
<dbReference type="PANTHER" id="PTHR10039:SF14">
    <property type="entry name" value="NACHT DOMAIN-CONTAINING PROTEIN"/>
    <property type="match status" value="1"/>
</dbReference>